<evidence type="ECO:0000256" key="4">
    <source>
        <dbReference type="ARBA" id="ARBA00023163"/>
    </source>
</evidence>
<dbReference type="InterPro" id="IPR036390">
    <property type="entry name" value="WH_DNA-bd_sf"/>
</dbReference>
<protein>
    <recommendedName>
        <fullName evidence="6">DNA-directed RNA polymerase III subunit RPC6</fullName>
        <shortName evidence="6">RNA polymerase III subunit C6</shortName>
    </recommendedName>
</protein>
<dbReference type="Gene3D" id="1.10.10.10">
    <property type="entry name" value="Winged helix-like DNA-binding domain superfamily/Winged helix DNA-binding domain"/>
    <property type="match status" value="2"/>
</dbReference>
<name>C1MHA0_MICPC</name>
<dbReference type="InterPro" id="IPR036388">
    <property type="entry name" value="WH-like_DNA-bd_sf"/>
</dbReference>
<dbReference type="GO" id="GO:0005654">
    <property type="term" value="C:nucleoplasm"/>
    <property type="evidence" value="ECO:0007669"/>
    <property type="project" value="UniProtKB-ARBA"/>
</dbReference>
<keyword evidence="4 6" id="KW-0804">Transcription</keyword>
<keyword evidence="5 6" id="KW-0539">Nucleus</keyword>
<dbReference type="FunFam" id="1.10.10.10:FF:000237">
    <property type="entry name" value="DNA-directed RNA polymerase III subunit RPC6"/>
    <property type="match status" value="1"/>
</dbReference>
<dbReference type="OrthoDB" id="613763at2759"/>
<dbReference type="GO" id="GO:0005737">
    <property type="term" value="C:cytoplasm"/>
    <property type="evidence" value="ECO:0007669"/>
    <property type="project" value="UniProtKB-ARBA"/>
</dbReference>
<dbReference type="GO" id="GO:0005666">
    <property type="term" value="C:RNA polymerase III complex"/>
    <property type="evidence" value="ECO:0007669"/>
    <property type="project" value="UniProtKB-UniRule"/>
</dbReference>
<dbReference type="RefSeq" id="XP_003055453.1">
    <property type="nucleotide sequence ID" value="XM_003055407.1"/>
</dbReference>
<evidence type="ECO:0000313" key="8">
    <source>
        <dbReference type="Proteomes" id="UP000001876"/>
    </source>
</evidence>
<keyword evidence="8" id="KW-1185">Reference proteome</keyword>
<dbReference type="Proteomes" id="UP000001876">
    <property type="component" value="Unassembled WGS sequence"/>
</dbReference>
<dbReference type="PIRSF" id="PIRSF028763">
    <property type="entry name" value="RNA_pol_Rpc34"/>
    <property type="match status" value="1"/>
</dbReference>
<dbReference type="OMA" id="QGCTIRD"/>
<dbReference type="STRING" id="564608.C1MHA0"/>
<dbReference type="GO" id="GO:0006383">
    <property type="term" value="P:transcription by RNA polymerase III"/>
    <property type="evidence" value="ECO:0007669"/>
    <property type="project" value="UniProtKB-UniRule"/>
</dbReference>
<evidence type="ECO:0000256" key="5">
    <source>
        <dbReference type="ARBA" id="ARBA00023242"/>
    </source>
</evidence>
<accession>C1MHA0</accession>
<dbReference type="InterPro" id="IPR007832">
    <property type="entry name" value="RNA_pol_Rpc34"/>
</dbReference>
<reference evidence="7 8" key="1">
    <citation type="journal article" date="2009" name="Science">
        <title>Green evolution and dynamic adaptations revealed by genomes of the marine picoeukaryotes Micromonas.</title>
        <authorList>
            <person name="Worden A.Z."/>
            <person name="Lee J.H."/>
            <person name="Mock T."/>
            <person name="Rouze P."/>
            <person name="Simmons M.P."/>
            <person name="Aerts A.L."/>
            <person name="Allen A.E."/>
            <person name="Cuvelier M.L."/>
            <person name="Derelle E."/>
            <person name="Everett M.V."/>
            <person name="Foulon E."/>
            <person name="Grimwood J."/>
            <person name="Gundlach H."/>
            <person name="Henrissat B."/>
            <person name="Napoli C."/>
            <person name="McDonald S.M."/>
            <person name="Parker M.S."/>
            <person name="Rombauts S."/>
            <person name="Salamov A."/>
            <person name="Von Dassow P."/>
            <person name="Badger J.H."/>
            <person name="Coutinho P.M."/>
            <person name="Demir E."/>
            <person name="Dubchak I."/>
            <person name="Gentemann C."/>
            <person name="Eikrem W."/>
            <person name="Gready J.E."/>
            <person name="John U."/>
            <person name="Lanier W."/>
            <person name="Lindquist E.A."/>
            <person name="Lucas S."/>
            <person name="Mayer K.F."/>
            <person name="Moreau H."/>
            <person name="Not F."/>
            <person name="Otillar R."/>
            <person name="Panaud O."/>
            <person name="Pangilinan J."/>
            <person name="Paulsen I."/>
            <person name="Piegu B."/>
            <person name="Poliakov A."/>
            <person name="Robbens S."/>
            <person name="Schmutz J."/>
            <person name="Toulza E."/>
            <person name="Wyss T."/>
            <person name="Zelensky A."/>
            <person name="Zhou K."/>
            <person name="Armbrust E.V."/>
            <person name="Bhattacharya D."/>
            <person name="Goodenough U.W."/>
            <person name="Van de Peer Y."/>
            <person name="Grigoriev I.V."/>
        </authorList>
    </citation>
    <scope>NUCLEOTIDE SEQUENCE [LARGE SCALE GENOMIC DNA]</scope>
    <source>
        <strain evidence="7 8">CCMP1545</strain>
    </source>
</reference>
<dbReference type="SUPFAM" id="SSF46785">
    <property type="entry name" value="Winged helix' DNA-binding domain"/>
    <property type="match status" value="2"/>
</dbReference>
<evidence type="ECO:0000256" key="3">
    <source>
        <dbReference type="ARBA" id="ARBA00022478"/>
    </source>
</evidence>
<dbReference type="eggNOG" id="KOG3233">
    <property type="taxonomic scope" value="Eukaryota"/>
</dbReference>
<dbReference type="KEGG" id="mpp:MICPUCDRAFT_43793"/>
<dbReference type="FunFam" id="1.10.10.10:FF:000116">
    <property type="entry name" value="DNA-directed RNA polymerase III subunit RPC6"/>
    <property type="match status" value="1"/>
</dbReference>
<comment type="function">
    <text evidence="6">DNA-dependent RNA polymerase catalyzes the transcription of DNA into RNA using the four ribonucleoside triphosphates as substrates. Specific peripheric component of RNA polymerase III which synthesizes small RNAs, such as 5S rRNA and tRNAs.</text>
</comment>
<organism evidence="8">
    <name type="scientific">Micromonas pusilla (strain CCMP1545)</name>
    <name type="common">Picoplanktonic green alga</name>
    <dbReference type="NCBI Taxonomy" id="564608"/>
    <lineage>
        <taxon>Eukaryota</taxon>
        <taxon>Viridiplantae</taxon>
        <taxon>Chlorophyta</taxon>
        <taxon>Mamiellophyceae</taxon>
        <taxon>Mamiellales</taxon>
        <taxon>Mamiellaceae</taxon>
        <taxon>Micromonas</taxon>
    </lineage>
</organism>
<keyword evidence="3 6" id="KW-0240">DNA-directed RNA polymerase</keyword>
<dbReference type="PANTHER" id="PTHR12780">
    <property type="entry name" value="RNA POLYMERASE III DNA DIRECTED , 39KD SUBUNIT-RELATED"/>
    <property type="match status" value="1"/>
</dbReference>
<gene>
    <name evidence="7" type="ORF">MICPUCDRAFT_43793</name>
</gene>
<dbReference type="AlphaFoldDB" id="C1MHA0"/>
<comment type="similarity">
    <text evidence="2 6">Belongs to the eukaryotic RPC34/RPC39 RNA polymerase subunit family.</text>
</comment>
<proteinExistence type="inferred from homology"/>
<evidence type="ECO:0000256" key="2">
    <source>
        <dbReference type="ARBA" id="ARBA00011038"/>
    </source>
</evidence>
<dbReference type="EMBL" id="GG663735">
    <property type="protein sequence ID" value="EEH60705.1"/>
    <property type="molecule type" value="Genomic_DNA"/>
</dbReference>
<sequence length="294" mass="32828">MAEAAILEQCRLHPQGIPDADLAMEIAHIPVNERASAINALLSSRKIQVYKDGDSLIYREVQKDEAVKFKGLSSEDLLVYQIIQSSGNTGIWTKELKQKSNLPQTQITKIFKVLEARKLIKSVKNVAQQNRKVYMLFELEPSREITGGAWYTEHEYDAEFISVLREQCDKFINSRGKATLDDVWDFVKRAKLSNVDLGKEEVLQIVNTLVYDGKIDAIEVPDPNFKPTAKKGKDIDAGHEGEDYSPAAIPIPSESALTNVPCGLCPVFEECVPGGLISPETCEYMDAWLAQDDP</sequence>
<evidence type="ECO:0000313" key="7">
    <source>
        <dbReference type="EMBL" id="EEH60705.1"/>
    </source>
</evidence>
<comment type="subcellular location">
    <subcellularLocation>
        <location evidence="1 6">Nucleus</location>
    </subcellularLocation>
</comment>
<evidence type="ECO:0000256" key="1">
    <source>
        <dbReference type="ARBA" id="ARBA00004123"/>
    </source>
</evidence>
<dbReference type="GeneID" id="9680911"/>
<evidence type="ECO:0000256" key="6">
    <source>
        <dbReference type="PIRNR" id="PIRNR028763"/>
    </source>
</evidence>
<dbReference type="Pfam" id="PF05158">
    <property type="entry name" value="RNA_pol_Rpc34"/>
    <property type="match status" value="2"/>
</dbReference>
<dbReference type="InterPro" id="IPR016049">
    <property type="entry name" value="RNA_pol_Rpc34-like"/>
</dbReference>